<evidence type="ECO:0000313" key="2">
    <source>
        <dbReference type="Proteomes" id="UP000199286"/>
    </source>
</evidence>
<reference evidence="1 2" key="1">
    <citation type="submission" date="2016-10" db="EMBL/GenBank/DDBJ databases">
        <authorList>
            <person name="de Groot N.N."/>
        </authorList>
    </citation>
    <scope>NUCLEOTIDE SEQUENCE [LARGE SCALE GENOMIC DNA]</scope>
    <source>
        <strain evidence="1 2">DSM 26880</strain>
    </source>
</reference>
<gene>
    <name evidence="1" type="ORF">SAMN05444340_1159</name>
</gene>
<sequence>MNTEFFIFVDAASPARIASRFATPIDSSVAKAAALYRARAGLCFLGAARIIACVGRLHGLNVEVICSFKRSQTAEDLVRELKGRAALLDDFNRAKFNKKSSGSMCNLSARSAWQPETIAEADAGFARFIDPALTMENQMFLDPDMTFDDLVRTGIRDANMADMCRSMRRAVKPSPSCTIH</sequence>
<dbReference type="EMBL" id="FNPF01000015">
    <property type="protein sequence ID" value="SDY69622.1"/>
    <property type="molecule type" value="Genomic_DNA"/>
</dbReference>
<dbReference type="Proteomes" id="UP000199286">
    <property type="component" value="Unassembled WGS sequence"/>
</dbReference>
<keyword evidence="2" id="KW-1185">Reference proteome</keyword>
<organism evidence="1 2">
    <name type="scientific">Citreimonas salinaria</name>
    <dbReference type="NCBI Taxonomy" id="321339"/>
    <lineage>
        <taxon>Bacteria</taxon>
        <taxon>Pseudomonadati</taxon>
        <taxon>Pseudomonadota</taxon>
        <taxon>Alphaproteobacteria</taxon>
        <taxon>Rhodobacterales</taxon>
        <taxon>Roseobacteraceae</taxon>
        <taxon>Citreimonas</taxon>
    </lineage>
</organism>
<dbReference type="RefSeq" id="WP_089884635.1">
    <property type="nucleotide sequence ID" value="NZ_FNPF01000015.1"/>
</dbReference>
<proteinExistence type="predicted"/>
<dbReference type="AlphaFoldDB" id="A0A1H3LYU7"/>
<accession>A0A1H3LYU7</accession>
<protein>
    <submittedName>
        <fullName evidence="1">Uncharacterized protein</fullName>
    </submittedName>
</protein>
<name>A0A1H3LYU7_9RHOB</name>
<evidence type="ECO:0000313" key="1">
    <source>
        <dbReference type="EMBL" id="SDY69622.1"/>
    </source>
</evidence>